<dbReference type="SUPFAM" id="SSF55729">
    <property type="entry name" value="Acyl-CoA N-acyltransferases (Nat)"/>
    <property type="match status" value="1"/>
</dbReference>
<evidence type="ECO:0000313" key="1">
    <source>
        <dbReference type="EMBL" id="KHF44472.1"/>
    </source>
</evidence>
<dbReference type="EMBL" id="JRZE01000003">
    <property type="protein sequence ID" value="KHF44472.1"/>
    <property type="molecule type" value="Genomic_DNA"/>
</dbReference>
<gene>
    <name evidence="1" type="ORF">MINT15_13540</name>
</gene>
<comment type="caution">
    <text evidence="1">The sequence shown here is derived from an EMBL/GenBank/DDBJ whole genome shotgun (WGS) entry which is preliminary data.</text>
</comment>
<organism evidence="1 2">
    <name type="scientific">Saccharomonospora viridis</name>
    <dbReference type="NCBI Taxonomy" id="1852"/>
    <lineage>
        <taxon>Bacteria</taxon>
        <taxon>Bacillati</taxon>
        <taxon>Actinomycetota</taxon>
        <taxon>Actinomycetes</taxon>
        <taxon>Pseudonocardiales</taxon>
        <taxon>Pseudonocardiaceae</taxon>
        <taxon>Saccharomonospora</taxon>
    </lineage>
</organism>
<dbReference type="AlphaFoldDB" id="A0A837DAQ5"/>
<accession>A0A837DAQ5</accession>
<proteinExistence type="predicted"/>
<evidence type="ECO:0008006" key="3">
    <source>
        <dbReference type="Google" id="ProtNLM"/>
    </source>
</evidence>
<sequence>MGRRGAEAGGGMSIEVLDPRFDAEPPYWRELRARAGLRADWAWEVLRQQAWCARTPWALAVLLDGSRPRGMVGAAWVGSRTRRHRFVVSRRGGGIGGLDLRAPGSSSFPSWWFADAGTDGGVRRLLSEYLPAMRRLFGPGLKGALIRQLPEAAVPAVAGRWRWVRETEPIARIDTEAFGCRDDWLETVSRRRRAHLRKVFAQVEGDEGLAVEFLRGEQADAVEVAELLRINEVKHRDVPIVPLPQFVGYLRRLLAQPDVFVLSYRDVETRRLLGATTVYDHPQWPLARSWSAVEVEDGGRPDLYFHMYGELVRWAISEGKRGVVLGKKMIQVKTSLGAELTPQYAAAIPLR</sequence>
<reference evidence="1 2" key="1">
    <citation type="submission" date="2014-10" db="EMBL/GenBank/DDBJ databases">
        <title>Genome sequence of Micropolyspora internatus JCM3315.</title>
        <authorList>
            <person name="Shin S.-K."/>
            <person name="Yi H."/>
        </authorList>
    </citation>
    <scope>NUCLEOTIDE SEQUENCE [LARGE SCALE GENOMIC DNA]</scope>
    <source>
        <strain evidence="1 2">JCM 3315</strain>
    </source>
</reference>
<protein>
    <recommendedName>
        <fullName evidence="3">BioF2-like acetyltransferase domain-containing protein</fullName>
    </recommendedName>
</protein>
<dbReference type="InterPro" id="IPR016181">
    <property type="entry name" value="Acyl_CoA_acyltransferase"/>
</dbReference>
<evidence type="ECO:0000313" key="2">
    <source>
        <dbReference type="Proteomes" id="UP000030848"/>
    </source>
</evidence>
<name>A0A837DAQ5_9PSEU</name>
<dbReference type="Proteomes" id="UP000030848">
    <property type="component" value="Unassembled WGS sequence"/>
</dbReference>